<evidence type="ECO:0000313" key="2">
    <source>
        <dbReference type="Proteomes" id="UP000192328"/>
    </source>
</evidence>
<sequence length="301" mass="33013">MKILLYDVETAQAKNVGSICAVGWQLLDNDVLVNKGYSLINPHCAFSKTNVAIHGITAADVEDAPCFAEYWESTLKDMMASSLVIAHNAGFDLSATEQALYLAGVEDPGIFYLDSLALIKNIVKAPSYKLCDLAAMIGYEYQVHNAAADVDALAHVLFHIRDHFEMEDLAALIARIPVRAEHTKTNTFIPHDIVPETTFPVHSHCREDVEVQDGKIAGLKICITGDIKGYERADLEKLIMIHGGRAMTSVSGKTDYLVVGVYPDYGPGFISGKQKKAMEIIEQGGKIRILSPEEFFLLIGN</sequence>
<organism evidence="1 2">
    <name type="scientific">Aristaeella lactis</name>
    <dbReference type="NCBI Taxonomy" id="3046383"/>
    <lineage>
        <taxon>Bacteria</taxon>
        <taxon>Bacillati</taxon>
        <taxon>Bacillota</taxon>
        <taxon>Clostridia</taxon>
        <taxon>Eubacteriales</taxon>
        <taxon>Aristaeellaceae</taxon>
        <taxon>Aristaeella</taxon>
    </lineage>
</organism>
<dbReference type="Proteomes" id="UP000192328">
    <property type="component" value="Unassembled WGS sequence"/>
</dbReference>
<proteinExistence type="predicted"/>
<comment type="caution">
    <text evidence="1">The sequence shown here is derived from an EMBL/GenBank/DDBJ whole genome shotgun (WGS) entry which is preliminary data.</text>
</comment>
<name>A0AC61PMV2_9FIRM</name>
<gene>
    <name evidence="1" type="ORF">SAMN06297397_2204</name>
</gene>
<dbReference type="EMBL" id="FWXZ01000004">
    <property type="protein sequence ID" value="SMC72685.1"/>
    <property type="molecule type" value="Genomic_DNA"/>
</dbReference>
<reference evidence="1" key="1">
    <citation type="submission" date="2017-04" db="EMBL/GenBank/DDBJ databases">
        <authorList>
            <person name="Varghese N."/>
            <person name="Submissions S."/>
        </authorList>
    </citation>
    <scope>NUCLEOTIDE SEQUENCE</scope>
    <source>
        <strain evidence="1">WTE2008</strain>
    </source>
</reference>
<evidence type="ECO:0000313" key="1">
    <source>
        <dbReference type="EMBL" id="SMC72685.1"/>
    </source>
</evidence>
<accession>A0AC61PMV2</accession>
<protein>
    <submittedName>
        <fullName evidence="1">DNA polymerase III, epsilon subunit</fullName>
    </submittedName>
</protein>
<keyword evidence="2" id="KW-1185">Reference proteome</keyword>